<dbReference type="OrthoDB" id="3664926at2"/>
<dbReference type="Gene3D" id="3.20.20.100">
    <property type="entry name" value="NADP-dependent oxidoreductase domain"/>
    <property type="match status" value="1"/>
</dbReference>
<dbReference type="Pfam" id="PF00248">
    <property type="entry name" value="Aldo_ket_red"/>
    <property type="match status" value="1"/>
</dbReference>
<dbReference type="FunFam" id="3.20.20.100:FF:000004">
    <property type="entry name" value="Oxidoreductase, aldo/keto reductase"/>
    <property type="match status" value="1"/>
</dbReference>
<evidence type="ECO:0000313" key="3">
    <source>
        <dbReference type="EMBL" id="KJE76151.1"/>
    </source>
</evidence>
<evidence type="ECO:0000259" key="2">
    <source>
        <dbReference type="Pfam" id="PF00248"/>
    </source>
</evidence>
<protein>
    <submittedName>
        <fullName evidence="3">L-glyceraldehyde 3-phosphate reductase</fullName>
        <ecNumber evidence="3">1.1.1.-</ecNumber>
    </submittedName>
</protein>
<evidence type="ECO:0000256" key="1">
    <source>
        <dbReference type="ARBA" id="ARBA00023002"/>
    </source>
</evidence>
<dbReference type="AlphaFoldDB" id="A0A0D8FSN1"/>
<dbReference type="GO" id="GO:0005829">
    <property type="term" value="C:cytosol"/>
    <property type="evidence" value="ECO:0007669"/>
    <property type="project" value="UniProtKB-ARBA"/>
</dbReference>
<comment type="caution">
    <text evidence="3">The sequence shown here is derived from an EMBL/GenBank/DDBJ whole genome shotgun (WGS) entry which is preliminary data.</text>
</comment>
<dbReference type="PANTHER" id="PTHR43364:SF4">
    <property type="entry name" value="NAD(P)-LINKED OXIDOREDUCTASE SUPERFAMILY PROTEIN"/>
    <property type="match status" value="1"/>
</dbReference>
<accession>A0A0D8FSN1</accession>
<dbReference type="EC" id="1.1.1.-" evidence="3"/>
<dbReference type="EMBL" id="JXUW01000021">
    <property type="protein sequence ID" value="KJE76151.1"/>
    <property type="molecule type" value="Genomic_DNA"/>
</dbReference>
<dbReference type="SUPFAM" id="SSF51430">
    <property type="entry name" value="NAD(P)-linked oxidoreductase"/>
    <property type="match status" value="1"/>
</dbReference>
<keyword evidence="1 3" id="KW-0560">Oxidoreductase</keyword>
<dbReference type="InterPro" id="IPR036812">
    <property type="entry name" value="NAD(P)_OxRdtase_dom_sf"/>
</dbReference>
<dbReference type="Proteomes" id="UP000032336">
    <property type="component" value="Unassembled WGS sequence"/>
</dbReference>
<reference evidence="3 4" key="1">
    <citation type="submission" date="2015-01" db="EMBL/GenBank/DDBJ databases">
        <title>Draft genome of the acidophilic iron oxidizer Ferrimicrobium acidiphilum strain T23.</title>
        <authorList>
            <person name="Poehlein A."/>
            <person name="Eisen S."/>
            <person name="Schloemann M."/>
            <person name="Johnson B.D."/>
            <person name="Daniel R."/>
            <person name="Muehling M."/>
        </authorList>
    </citation>
    <scope>NUCLEOTIDE SEQUENCE [LARGE SCALE GENOMIC DNA]</scope>
    <source>
        <strain evidence="3 4">T23</strain>
    </source>
</reference>
<feature type="domain" description="NADP-dependent oxidoreductase" evidence="2">
    <location>
        <begin position="17"/>
        <end position="314"/>
    </location>
</feature>
<dbReference type="PANTHER" id="PTHR43364">
    <property type="entry name" value="NADH-SPECIFIC METHYLGLYOXAL REDUCTASE-RELATED"/>
    <property type="match status" value="1"/>
</dbReference>
<dbReference type="InterPro" id="IPR050523">
    <property type="entry name" value="AKR_Detox_Biosynth"/>
</dbReference>
<gene>
    <name evidence="3" type="primary">gpr3</name>
    <name evidence="3" type="ORF">FEAC_21370</name>
</gene>
<dbReference type="eggNOG" id="COG0667">
    <property type="taxonomic scope" value="Bacteria"/>
</dbReference>
<proteinExistence type="predicted"/>
<sequence>MSDEAVRLGSTGLKVSRLCLGTMTFGLQSGEEEAVKILDTAFDAGVYFIDTADVYPLGGGVRLAGTTEEILGRWLKGKRDKVVLATKCYGATAKEPFQQGNSRKHIFDAVHASLRRLGTDYIDLYQLHRYDPDTPLEESLGALDDLVHMGKIRYAGCSNFPAFRLAKANGIADGKGLAKFSSVQPRYNLLYRIIERDLLELATEDGVGVIPYNPIAGGLLSGKHQPTEGPSEGTRFNSTPASEIYRERYWHEEMFATVEKLKAIAVREGVSLVTLSVAWVMRQGGITSPIIGASRAEQLSDSIAAMNYVVTDELDAELRGLTDQYLTGPALV</sequence>
<evidence type="ECO:0000313" key="4">
    <source>
        <dbReference type="Proteomes" id="UP000032336"/>
    </source>
</evidence>
<dbReference type="GO" id="GO:0016491">
    <property type="term" value="F:oxidoreductase activity"/>
    <property type="evidence" value="ECO:0007669"/>
    <property type="project" value="UniProtKB-KW"/>
</dbReference>
<dbReference type="GeneID" id="78373209"/>
<name>A0A0D8FSN1_9ACTN</name>
<keyword evidence="4" id="KW-1185">Reference proteome</keyword>
<organism evidence="3 4">
    <name type="scientific">Ferrimicrobium acidiphilum DSM 19497</name>
    <dbReference type="NCBI Taxonomy" id="1121877"/>
    <lineage>
        <taxon>Bacteria</taxon>
        <taxon>Bacillati</taxon>
        <taxon>Actinomycetota</taxon>
        <taxon>Acidimicrobiia</taxon>
        <taxon>Acidimicrobiales</taxon>
        <taxon>Acidimicrobiaceae</taxon>
        <taxon>Ferrimicrobium</taxon>
    </lineage>
</organism>
<dbReference type="STRING" id="1121877.FEAC_21370"/>
<dbReference type="InterPro" id="IPR023210">
    <property type="entry name" value="NADP_OxRdtase_dom"/>
</dbReference>
<dbReference type="RefSeq" id="WP_035391985.1">
    <property type="nucleotide sequence ID" value="NZ_JQKF01000068.1"/>
</dbReference>
<dbReference type="PATRIC" id="fig|1121877.4.peg.2376"/>